<feature type="binding site" evidence="10 13">
    <location>
        <position position="66"/>
    </location>
    <ligand>
        <name>a divalent metal cation</name>
        <dbReference type="ChEBI" id="CHEBI:60240"/>
    </ligand>
</feature>
<feature type="binding site" evidence="10 14">
    <location>
        <begin position="142"/>
        <end position="145"/>
    </location>
    <ligand>
        <name>substrate</name>
    </ligand>
</feature>
<accession>A0A940DJG7</accession>
<evidence type="ECO:0000256" key="8">
    <source>
        <dbReference type="ARBA" id="ARBA00022723"/>
    </source>
</evidence>
<evidence type="ECO:0000256" key="3">
    <source>
        <dbReference type="ARBA" id="ARBA00001941"/>
    </source>
</evidence>
<dbReference type="EMBL" id="JADIMV010000064">
    <property type="protein sequence ID" value="MBO8439758.1"/>
    <property type="molecule type" value="Genomic_DNA"/>
</dbReference>
<keyword evidence="13" id="KW-0170">Cobalt</keyword>
<dbReference type="InterPro" id="IPR011060">
    <property type="entry name" value="RibuloseP-bd_barrel"/>
</dbReference>
<dbReference type="InterPro" id="IPR000056">
    <property type="entry name" value="Ribul_P_3_epim-like"/>
</dbReference>
<comment type="cofactor">
    <cofactor evidence="2">
        <name>Mn(2+)</name>
        <dbReference type="ChEBI" id="CHEBI:29035"/>
    </cofactor>
</comment>
<sequence length="216" mass="23719">MNRLLSPSLLSADFGNLARDIDTINRSEADWLHIDVMDGVFVPNISFGFPVLKYVSRLCHKPLDVHLMIVEPDKFINEVKETGAVMMNVHYEACTHLHRTVQRIHAAGMKAGVTLNPHTPVELLEDIIEDVEMVLLMSVNPGFGGQTFIENTYAKLGRLRAMIDRKGCNTLVQIDGGVNLDNAGKLYEGGADCLVAGNAVFGSGNIIDTIAKFKNL</sequence>
<name>A0A940DJG7_9BACT</name>
<dbReference type="PROSITE" id="PS01085">
    <property type="entry name" value="RIBUL_P_3_EPIMER_1"/>
    <property type="match status" value="1"/>
</dbReference>
<evidence type="ECO:0000256" key="12">
    <source>
        <dbReference type="PIRSR" id="PIRSR001461-1"/>
    </source>
</evidence>
<comment type="function">
    <text evidence="10">Catalyzes the reversible epimerization of D-ribulose 5-phosphate to D-xylulose 5-phosphate.</text>
</comment>
<feature type="binding site" evidence="14">
    <location>
        <position position="177"/>
    </location>
    <ligand>
        <name>substrate</name>
    </ligand>
</feature>
<dbReference type="EC" id="5.1.3.1" evidence="7 10"/>
<evidence type="ECO:0000256" key="4">
    <source>
        <dbReference type="ARBA" id="ARBA00001947"/>
    </source>
</evidence>
<reference evidence="15" key="1">
    <citation type="submission" date="2020-10" db="EMBL/GenBank/DDBJ databases">
        <authorList>
            <person name="Gilroy R."/>
        </authorList>
    </citation>
    <scope>NUCLEOTIDE SEQUENCE</scope>
    <source>
        <strain evidence="15">3924</strain>
    </source>
</reference>
<evidence type="ECO:0000256" key="14">
    <source>
        <dbReference type="PIRSR" id="PIRSR001461-3"/>
    </source>
</evidence>
<feature type="binding site" evidence="10 14">
    <location>
        <position position="8"/>
    </location>
    <ligand>
        <name>substrate</name>
    </ligand>
</feature>
<comment type="cofactor">
    <cofactor evidence="5">
        <name>Fe(2+)</name>
        <dbReference type="ChEBI" id="CHEBI:29033"/>
    </cofactor>
</comment>
<comment type="caution">
    <text evidence="15">The sequence shown here is derived from an EMBL/GenBank/DDBJ whole genome shotgun (WGS) entry which is preliminary data.</text>
</comment>
<evidence type="ECO:0000313" key="15">
    <source>
        <dbReference type="EMBL" id="MBO8439758.1"/>
    </source>
</evidence>
<feature type="binding site" evidence="10 14">
    <location>
        <position position="66"/>
    </location>
    <ligand>
        <name>substrate</name>
    </ligand>
</feature>
<dbReference type="GO" id="GO:0046872">
    <property type="term" value="F:metal ion binding"/>
    <property type="evidence" value="ECO:0007669"/>
    <property type="project" value="UniProtKB-UniRule"/>
</dbReference>
<dbReference type="CDD" id="cd00429">
    <property type="entry name" value="RPE"/>
    <property type="match status" value="1"/>
</dbReference>
<comment type="cofactor">
    <cofactor evidence="4">
        <name>Zn(2+)</name>
        <dbReference type="ChEBI" id="CHEBI:29105"/>
    </cofactor>
</comment>
<feature type="binding site" evidence="10">
    <location>
        <begin position="175"/>
        <end position="177"/>
    </location>
    <ligand>
        <name>substrate</name>
    </ligand>
</feature>
<evidence type="ECO:0000256" key="1">
    <source>
        <dbReference type="ARBA" id="ARBA00001782"/>
    </source>
</evidence>
<keyword evidence="10 11" id="KW-0119">Carbohydrate metabolism</keyword>
<dbReference type="HAMAP" id="MF_02227">
    <property type="entry name" value="RPE"/>
    <property type="match status" value="1"/>
</dbReference>
<dbReference type="PIRSF" id="PIRSF001461">
    <property type="entry name" value="RPE"/>
    <property type="match status" value="1"/>
</dbReference>
<dbReference type="NCBIfam" id="NF004076">
    <property type="entry name" value="PRK05581.1-4"/>
    <property type="match status" value="1"/>
</dbReference>
<comment type="cofactor">
    <cofactor evidence="10 13">
        <name>a divalent metal cation</name>
        <dbReference type="ChEBI" id="CHEBI:60240"/>
    </cofactor>
    <text evidence="10 13">Binds 1 divalent metal cation per subunit.</text>
</comment>
<dbReference type="GO" id="GO:0006098">
    <property type="term" value="P:pentose-phosphate shunt"/>
    <property type="evidence" value="ECO:0007669"/>
    <property type="project" value="UniProtKB-UniRule"/>
</dbReference>
<dbReference type="FunFam" id="3.20.20.70:FF:000171">
    <property type="entry name" value="Ribulose-phosphate 3-epimerase"/>
    <property type="match status" value="1"/>
</dbReference>
<feature type="active site" description="Proton donor" evidence="10 12">
    <location>
        <position position="175"/>
    </location>
</feature>
<keyword evidence="9 10" id="KW-0413">Isomerase</keyword>
<dbReference type="Gene3D" id="3.20.20.70">
    <property type="entry name" value="Aldolase class I"/>
    <property type="match status" value="1"/>
</dbReference>
<feature type="binding site" evidence="10 13">
    <location>
        <position position="35"/>
    </location>
    <ligand>
        <name>a divalent metal cation</name>
        <dbReference type="ChEBI" id="CHEBI:60240"/>
    </ligand>
</feature>
<comment type="caution">
    <text evidence="10">Lacks conserved residue(s) required for the propagation of feature annotation.</text>
</comment>
<comment type="catalytic activity">
    <reaction evidence="1 10 11">
        <text>D-ribulose 5-phosphate = D-xylulose 5-phosphate</text>
        <dbReference type="Rhea" id="RHEA:13677"/>
        <dbReference type="ChEBI" id="CHEBI:57737"/>
        <dbReference type="ChEBI" id="CHEBI:58121"/>
        <dbReference type="EC" id="5.1.3.1"/>
    </reaction>
</comment>
<dbReference type="NCBIfam" id="TIGR01163">
    <property type="entry name" value="rpe"/>
    <property type="match status" value="1"/>
</dbReference>
<feature type="binding site" evidence="10 13">
    <location>
        <position position="33"/>
    </location>
    <ligand>
        <name>a divalent metal cation</name>
        <dbReference type="ChEBI" id="CHEBI:60240"/>
    </ligand>
</feature>
<evidence type="ECO:0000256" key="7">
    <source>
        <dbReference type="ARBA" id="ARBA00013188"/>
    </source>
</evidence>
<dbReference type="AlphaFoldDB" id="A0A940DJG7"/>
<feature type="active site" description="Proton acceptor" evidence="10 12">
    <location>
        <position position="35"/>
    </location>
</feature>
<comment type="pathway">
    <text evidence="10">Carbohydrate degradation.</text>
</comment>
<evidence type="ECO:0000256" key="13">
    <source>
        <dbReference type="PIRSR" id="PIRSR001461-2"/>
    </source>
</evidence>
<dbReference type="PANTHER" id="PTHR11749">
    <property type="entry name" value="RIBULOSE-5-PHOSPHATE-3-EPIMERASE"/>
    <property type="match status" value="1"/>
</dbReference>
<evidence type="ECO:0000313" key="16">
    <source>
        <dbReference type="Proteomes" id="UP000712007"/>
    </source>
</evidence>
<dbReference type="GO" id="GO:0004750">
    <property type="term" value="F:D-ribulose-phosphate 3-epimerase activity"/>
    <property type="evidence" value="ECO:0007669"/>
    <property type="project" value="UniProtKB-UniRule"/>
</dbReference>
<dbReference type="SUPFAM" id="SSF51366">
    <property type="entry name" value="Ribulose-phoshate binding barrel"/>
    <property type="match status" value="1"/>
</dbReference>
<comment type="cofactor">
    <cofactor evidence="3">
        <name>Co(2+)</name>
        <dbReference type="ChEBI" id="CHEBI:48828"/>
    </cofactor>
</comment>
<evidence type="ECO:0000256" key="2">
    <source>
        <dbReference type="ARBA" id="ARBA00001936"/>
    </source>
</evidence>
<protein>
    <recommendedName>
        <fullName evidence="7 10">Ribulose-phosphate 3-epimerase</fullName>
        <ecNumber evidence="7 10">5.1.3.1</ecNumber>
    </recommendedName>
</protein>
<gene>
    <name evidence="10 15" type="primary">rpe</name>
    <name evidence="15" type="ORF">IAC51_03820</name>
</gene>
<dbReference type="InterPro" id="IPR013785">
    <property type="entry name" value="Aldolase_TIM"/>
</dbReference>
<proteinExistence type="inferred from homology"/>
<keyword evidence="13" id="KW-0862">Zinc</keyword>
<evidence type="ECO:0000256" key="6">
    <source>
        <dbReference type="ARBA" id="ARBA00009541"/>
    </source>
</evidence>
<evidence type="ECO:0000256" key="5">
    <source>
        <dbReference type="ARBA" id="ARBA00001954"/>
    </source>
</evidence>
<dbReference type="GO" id="GO:0019323">
    <property type="term" value="P:pentose catabolic process"/>
    <property type="evidence" value="ECO:0007669"/>
    <property type="project" value="UniProtKB-UniRule"/>
</dbReference>
<reference evidence="15" key="2">
    <citation type="journal article" date="2021" name="PeerJ">
        <title>Extensive microbial diversity within the chicken gut microbiome revealed by metagenomics and culture.</title>
        <authorList>
            <person name="Gilroy R."/>
            <person name="Ravi A."/>
            <person name="Getino M."/>
            <person name="Pursley I."/>
            <person name="Horton D.L."/>
            <person name="Alikhan N.F."/>
            <person name="Baker D."/>
            <person name="Gharbi K."/>
            <person name="Hall N."/>
            <person name="Watson M."/>
            <person name="Adriaenssens E.M."/>
            <person name="Foster-Nyarko E."/>
            <person name="Jarju S."/>
            <person name="Secka A."/>
            <person name="Antonio M."/>
            <person name="Oren A."/>
            <person name="Chaudhuri R.R."/>
            <person name="La Ragione R."/>
            <person name="Hildebrand F."/>
            <person name="Pallen M.J."/>
        </authorList>
    </citation>
    <scope>NUCLEOTIDE SEQUENCE</scope>
    <source>
        <strain evidence="15">3924</strain>
    </source>
</reference>
<comment type="similarity">
    <text evidence="6 10 11">Belongs to the ribulose-phosphate 3-epimerase family.</text>
</comment>
<dbReference type="Pfam" id="PF00834">
    <property type="entry name" value="Ribul_P_3_epim"/>
    <property type="match status" value="1"/>
</dbReference>
<dbReference type="PROSITE" id="PS01086">
    <property type="entry name" value="RIBUL_P_3_EPIMER_2"/>
    <property type="match status" value="1"/>
</dbReference>
<organism evidence="15 16">
    <name type="scientific">Candidatus Aphodosoma intestinipullorum</name>
    <dbReference type="NCBI Taxonomy" id="2840674"/>
    <lineage>
        <taxon>Bacteria</taxon>
        <taxon>Pseudomonadati</taxon>
        <taxon>Bacteroidota</taxon>
        <taxon>Bacteroidia</taxon>
        <taxon>Bacteroidales</taxon>
        <taxon>Candidatus Aphodosoma</taxon>
    </lineage>
</organism>
<evidence type="ECO:0000256" key="11">
    <source>
        <dbReference type="PIRNR" id="PIRNR001461"/>
    </source>
</evidence>
<dbReference type="Proteomes" id="UP000712007">
    <property type="component" value="Unassembled WGS sequence"/>
</dbReference>
<keyword evidence="8 10" id="KW-0479">Metal-binding</keyword>
<evidence type="ECO:0000256" key="10">
    <source>
        <dbReference type="HAMAP-Rule" id="MF_02227"/>
    </source>
</evidence>
<feature type="binding site" evidence="10 13">
    <location>
        <position position="175"/>
    </location>
    <ligand>
        <name>a divalent metal cation</name>
        <dbReference type="ChEBI" id="CHEBI:60240"/>
    </ligand>
</feature>
<evidence type="ECO:0000256" key="9">
    <source>
        <dbReference type="ARBA" id="ARBA00023235"/>
    </source>
</evidence>
<dbReference type="InterPro" id="IPR026019">
    <property type="entry name" value="Ribul_P_3_epim"/>
</dbReference>
<keyword evidence="13" id="KW-0464">Manganese</keyword>